<evidence type="ECO:0000313" key="1">
    <source>
        <dbReference type="EMBL" id="GAF83321.1"/>
    </source>
</evidence>
<organism evidence="1">
    <name type="scientific">marine sediment metagenome</name>
    <dbReference type="NCBI Taxonomy" id="412755"/>
    <lineage>
        <taxon>unclassified sequences</taxon>
        <taxon>metagenomes</taxon>
        <taxon>ecological metagenomes</taxon>
    </lineage>
</organism>
<gene>
    <name evidence="1" type="ORF">S01H1_09345</name>
</gene>
<accession>X0T7K5</accession>
<feature type="non-terminal residue" evidence="1">
    <location>
        <position position="1"/>
    </location>
</feature>
<sequence length="87" mass="9153">ATAAADYHTGPVIIKGILWVGDNGSNLDIADGDQLDLHDKASGTLIISKLADAAGDGLELIFPKENWIHVEGLYVTTMAGGMLHILI</sequence>
<reference evidence="1" key="1">
    <citation type="journal article" date="2014" name="Front. Microbiol.">
        <title>High frequency of phylogenetically diverse reductive dehalogenase-homologous genes in deep subseafloor sedimentary metagenomes.</title>
        <authorList>
            <person name="Kawai M."/>
            <person name="Futagami T."/>
            <person name="Toyoda A."/>
            <person name="Takaki Y."/>
            <person name="Nishi S."/>
            <person name="Hori S."/>
            <person name="Arai W."/>
            <person name="Tsubouchi T."/>
            <person name="Morono Y."/>
            <person name="Uchiyama I."/>
            <person name="Ito T."/>
            <person name="Fujiyama A."/>
            <person name="Inagaki F."/>
            <person name="Takami H."/>
        </authorList>
    </citation>
    <scope>NUCLEOTIDE SEQUENCE</scope>
    <source>
        <strain evidence="1">Expedition CK06-06</strain>
    </source>
</reference>
<comment type="caution">
    <text evidence="1">The sequence shown here is derived from an EMBL/GenBank/DDBJ whole genome shotgun (WGS) entry which is preliminary data.</text>
</comment>
<dbReference type="EMBL" id="BARS01004781">
    <property type="protein sequence ID" value="GAF83321.1"/>
    <property type="molecule type" value="Genomic_DNA"/>
</dbReference>
<proteinExistence type="predicted"/>
<protein>
    <submittedName>
        <fullName evidence="1">Uncharacterized protein</fullName>
    </submittedName>
</protein>
<name>X0T7K5_9ZZZZ</name>
<dbReference type="AlphaFoldDB" id="X0T7K5"/>